<evidence type="ECO:0000256" key="3">
    <source>
        <dbReference type="ARBA" id="ARBA00023295"/>
    </source>
</evidence>
<evidence type="ECO:0000313" key="8">
    <source>
        <dbReference type="EMBL" id="MFC4590006.1"/>
    </source>
</evidence>
<keyword evidence="2 4" id="KW-0378">Hydrolase</keyword>
<accession>A0ABV9EK24</accession>
<keyword evidence="5" id="KW-0732">Signal</keyword>
<evidence type="ECO:0000259" key="6">
    <source>
        <dbReference type="Pfam" id="PF00251"/>
    </source>
</evidence>
<evidence type="ECO:0000259" key="7">
    <source>
        <dbReference type="Pfam" id="PF08244"/>
    </source>
</evidence>
<comment type="caution">
    <text evidence="8">The sequence shown here is derived from an EMBL/GenBank/DDBJ whole genome shotgun (WGS) entry which is preliminary data.</text>
</comment>
<dbReference type="PANTHER" id="PTHR42800:SF1">
    <property type="entry name" value="EXOINULINASE INUD (AFU_ORTHOLOGUE AFUA_5G00480)"/>
    <property type="match status" value="1"/>
</dbReference>
<dbReference type="SMART" id="SM00640">
    <property type="entry name" value="Glyco_32"/>
    <property type="match status" value="1"/>
</dbReference>
<dbReference type="SUPFAM" id="SSF75005">
    <property type="entry name" value="Arabinanase/levansucrase/invertase"/>
    <property type="match status" value="1"/>
</dbReference>
<sequence length="656" mass="70570">MRRTSPPWFVLALLTTLALLRPDVSAAHAGDPADYPEYPYPTTSEGAYDEPYRGQFHFSSRGGWMNDVNAPLYYRGTYHLFYQHNPHGLNWDTMHWGHATSPDLVHWTQLPIALEPGVHPGDLWSGAGVVDTANTSGLKTGTDDPIVVFTGTNGVSVAYSTDGARTFTSFDGGRKVATPGGESRDPKVFWHAATRRWVMAVWSNEGGNGVSIYTSPDLLRWTYASRFTAPWLFECPDMFPLPLDGGGTVKWVLSDAGLEYVVGAFDGTTFTTTWAGPQRMDYGANNPGGTMYAALTFGNMPGGRIVQMAWQPGNRGATWTGNASFAAELGLRTYPEGMRVVRNPVAEIATIRADHRTWAGRTITAAPASNPLAGIAGDTYEVTAVFDTATATASEFGLRLHTRADGTYERQVAYDRAAQTLYGAPLAPSGGRVKVRALVDRGQLEIFGNDGRLSYSDNVNFRGSPAAQGISVYATGGSVRLVSLEYNRLQRIWPPSTPGVNPGSNIAGPWHPVGGTWTSVADGKTGTASGDAFYLSGQTGSDFTYEADLRPDTAGSAAALTFRASADLATHYTANVDTHGLVRLWRPGAILGDHPTTITPGTTYHLKVVTQGPRIRVYLGTTPTPVLDVTDTTTLSGYFALNTFNGTTTIRHTTVS</sequence>
<dbReference type="InterPro" id="IPR001362">
    <property type="entry name" value="Glyco_hydro_32"/>
</dbReference>
<reference evidence="9" key="1">
    <citation type="journal article" date="2019" name="Int. J. Syst. Evol. Microbiol.">
        <title>The Global Catalogue of Microorganisms (GCM) 10K type strain sequencing project: providing services to taxonomists for standard genome sequencing and annotation.</title>
        <authorList>
            <consortium name="The Broad Institute Genomics Platform"/>
            <consortium name="The Broad Institute Genome Sequencing Center for Infectious Disease"/>
            <person name="Wu L."/>
            <person name="Ma J."/>
        </authorList>
    </citation>
    <scope>NUCLEOTIDE SEQUENCE [LARGE SCALE GENOMIC DNA]</scope>
    <source>
        <strain evidence="9">CCUG 49560</strain>
    </source>
</reference>
<protein>
    <submittedName>
        <fullName evidence="8">GH32 C-terminal domain-containing protein</fullName>
    </submittedName>
</protein>
<name>A0ABV9EK24_9ACTN</name>
<evidence type="ECO:0000313" key="9">
    <source>
        <dbReference type="Proteomes" id="UP001595891"/>
    </source>
</evidence>
<dbReference type="PANTHER" id="PTHR42800">
    <property type="entry name" value="EXOINULINASE INUD (AFU_ORTHOLOGUE AFUA_5G00480)"/>
    <property type="match status" value="1"/>
</dbReference>
<evidence type="ECO:0000256" key="1">
    <source>
        <dbReference type="ARBA" id="ARBA00009902"/>
    </source>
</evidence>
<dbReference type="Pfam" id="PF00251">
    <property type="entry name" value="Glyco_hydro_32N"/>
    <property type="match status" value="1"/>
</dbReference>
<dbReference type="EMBL" id="JBHSFN010000020">
    <property type="protein sequence ID" value="MFC4590006.1"/>
    <property type="molecule type" value="Genomic_DNA"/>
</dbReference>
<feature type="domain" description="Glycosyl hydrolase family 32 N-terminal" evidence="6">
    <location>
        <begin position="57"/>
        <end position="331"/>
    </location>
</feature>
<dbReference type="Gene3D" id="2.60.120.560">
    <property type="entry name" value="Exo-inulinase, domain 1"/>
    <property type="match status" value="2"/>
</dbReference>
<dbReference type="CDD" id="cd18622">
    <property type="entry name" value="GH32_Inu-like"/>
    <property type="match status" value="1"/>
</dbReference>
<dbReference type="InterPro" id="IPR013320">
    <property type="entry name" value="ConA-like_dom_sf"/>
</dbReference>
<proteinExistence type="inferred from homology"/>
<evidence type="ECO:0000256" key="5">
    <source>
        <dbReference type="SAM" id="SignalP"/>
    </source>
</evidence>
<dbReference type="Pfam" id="PF08244">
    <property type="entry name" value="Glyco_hydro_32C"/>
    <property type="match status" value="1"/>
</dbReference>
<dbReference type="Gene3D" id="2.115.10.20">
    <property type="entry name" value="Glycosyl hydrolase domain, family 43"/>
    <property type="match status" value="1"/>
</dbReference>
<dbReference type="SUPFAM" id="SSF49899">
    <property type="entry name" value="Concanavalin A-like lectins/glucanases"/>
    <property type="match status" value="2"/>
</dbReference>
<dbReference type="RefSeq" id="WP_262848713.1">
    <property type="nucleotide sequence ID" value="NZ_JANZYP010000076.1"/>
</dbReference>
<feature type="domain" description="Glycosyl hydrolase family 32 C-terminal" evidence="7">
    <location>
        <begin position="350"/>
        <end position="486"/>
    </location>
</feature>
<dbReference type="InterPro" id="IPR023296">
    <property type="entry name" value="Glyco_hydro_beta-prop_sf"/>
</dbReference>
<gene>
    <name evidence="8" type="ORF">ACFO8L_28215</name>
</gene>
<evidence type="ECO:0000256" key="4">
    <source>
        <dbReference type="RuleBase" id="RU362110"/>
    </source>
</evidence>
<dbReference type="InterPro" id="IPR013189">
    <property type="entry name" value="Glyco_hydro_32_C"/>
</dbReference>
<evidence type="ECO:0000256" key="2">
    <source>
        <dbReference type="ARBA" id="ARBA00022801"/>
    </source>
</evidence>
<feature type="signal peptide" evidence="5">
    <location>
        <begin position="1"/>
        <end position="29"/>
    </location>
</feature>
<keyword evidence="9" id="KW-1185">Reference proteome</keyword>
<dbReference type="Proteomes" id="UP001595891">
    <property type="component" value="Unassembled WGS sequence"/>
</dbReference>
<feature type="chain" id="PRO_5045259440" evidence="5">
    <location>
        <begin position="30"/>
        <end position="656"/>
    </location>
</feature>
<keyword evidence="3 4" id="KW-0326">Glycosidase</keyword>
<comment type="similarity">
    <text evidence="1 4">Belongs to the glycosyl hydrolase 32 family.</text>
</comment>
<organism evidence="8 9">
    <name type="scientific">Sphaerisporangium corydalis</name>
    <dbReference type="NCBI Taxonomy" id="1441875"/>
    <lineage>
        <taxon>Bacteria</taxon>
        <taxon>Bacillati</taxon>
        <taxon>Actinomycetota</taxon>
        <taxon>Actinomycetes</taxon>
        <taxon>Streptosporangiales</taxon>
        <taxon>Streptosporangiaceae</taxon>
        <taxon>Sphaerisporangium</taxon>
    </lineage>
</organism>
<dbReference type="InterPro" id="IPR013148">
    <property type="entry name" value="Glyco_hydro_32_N"/>
</dbReference>